<gene>
    <name evidence="5" type="ORF">GSLYS_00005666001</name>
</gene>
<organism evidence="5 6">
    <name type="scientific">Lymnaea stagnalis</name>
    <name type="common">Great pond snail</name>
    <name type="synonym">Helix stagnalis</name>
    <dbReference type="NCBI Taxonomy" id="6523"/>
    <lineage>
        <taxon>Eukaryota</taxon>
        <taxon>Metazoa</taxon>
        <taxon>Spiralia</taxon>
        <taxon>Lophotrochozoa</taxon>
        <taxon>Mollusca</taxon>
        <taxon>Gastropoda</taxon>
        <taxon>Heterobranchia</taxon>
        <taxon>Euthyneura</taxon>
        <taxon>Panpulmonata</taxon>
        <taxon>Hygrophila</taxon>
        <taxon>Lymnaeoidea</taxon>
        <taxon>Lymnaeidae</taxon>
        <taxon>Lymnaea</taxon>
    </lineage>
</organism>
<dbReference type="PANTHER" id="PTHR11977:SF123">
    <property type="entry name" value="GELSOLIN"/>
    <property type="match status" value="1"/>
</dbReference>
<dbReference type="GO" id="GO:0008154">
    <property type="term" value="P:actin polymerization or depolymerization"/>
    <property type="evidence" value="ECO:0007669"/>
    <property type="project" value="TreeGrafter"/>
</dbReference>
<evidence type="ECO:0000256" key="1">
    <source>
        <dbReference type="ARBA" id="ARBA00008418"/>
    </source>
</evidence>
<dbReference type="EMBL" id="CAXITT010000093">
    <property type="protein sequence ID" value="CAL1531571.1"/>
    <property type="molecule type" value="Genomic_DNA"/>
</dbReference>
<name>A0AAV2HCK9_LYMST</name>
<dbReference type="PROSITE" id="PS51089">
    <property type="entry name" value="HP"/>
    <property type="match status" value="1"/>
</dbReference>
<dbReference type="Pfam" id="PF00626">
    <property type="entry name" value="Gelsolin"/>
    <property type="match status" value="2"/>
</dbReference>
<dbReference type="PANTHER" id="PTHR11977">
    <property type="entry name" value="VILLIN"/>
    <property type="match status" value="1"/>
</dbReference>
<dbReference type="AlphaFoldDB" id="A0AAV2HCK9"/>
<comment type="similarity">
    <text evidence="1">Belongs to the villin/gelsolin family.</text>
</comment>
<dbReference type="SMART" id="SM00262">
    <property type="entry name" value="GEL"/>
    <property type="match status" value="2"/>
</dbReference>
<dbReference type="Gene3D" id="3.40.20.10">
    <property type="entry name" value="Severin"/>
    <property type="match status" value="3"/>
</dbReference>
<proteinExistence type="inferred from homology"/>
<dbReference type="GO" id="GO:0051016">
    <property type="term" value="P:barbed-end actin filament capping"/>
    <property type="evidence" value="ECO:0007669"/>
    <property type="project" value="TreeGrafter"/>
</dbReference>
<dbReference type="CDD" id="cd11292">
    <property type="entry name" value="gelsolin_S3_like"/>
    <property type="match status" value="1"/>
</dbReference>
<dbReference type="InterPro" id="IPR029006">
    <property type="entry name" value="ADF-H/Gelsolin-like_dom_sf"/>
</dbReference>
<dbReference type="GO" id="GO:0005737">
    <property type="term" value="C:cytoplasm"/>
    <property type="evidence" value="ECO:0007669"/>
    <property type="project" value="TreeGrafter"/>
</dbReference>
<evidence type="ECO:0000259" key="4">
    <source>
        <dbReference type="PROSITE" id="PS51089"/>
    </source>
</evidence>
<keyword evidence="2" id="KW-0677">Repeat</keyword>
<dbReference type="Pfam" id="PF02209">
    <property type="entry name" value="VHP"/>
    <property type="match status" value="1"/>
</dbReference>
<dbReference type="InterPro" id="IPR007123">
    <property type="entry name" value="Gelsolin-like_dom"/>
</dbReference>
<sequence length="381" mass="43332">MERHKAAEVARRIKDEERGGKADVKIIEERWQTDHAFFKALGSNGSIAKAGDVQADQEFEKSVQEETKLFRVSDASGQLEVTEVGCKTFTRATLDSNDCFILDSGQSGIYVWIGKGCTKNEKKSAWKNATDFLQIRGYPDWTPMTRVVEGGETPLFKQQFTSWSQDESRAMKAPNPIMDKSYINHHTTTQKVAGTLTANSSENIKPKSRQHSARLFHCSNSAERFCMEEIEPYSQDDLRDDSVVILDTKEKIYLWTGKLVKTLETKACLKNAMESLQGEGGHRKAKSKPVQHVSQGDEPAGFTEQFLIWRPDKYKSPVQVNKNYPYSELTKKLPPRGVDPAYKEVYLTDADFLEVFGMPYNQFITLKSWQQVELKKRTGLF</sequence>
<dbReference type="InterPro" id="IPR007122">
    <property type="entry name" value="Villin/Gelsolin"/>
</dbReference>
<evidence type="ECO:0000313" key="5">
    <source>
        <dbReference type="EMBL" id="CAL1531571.1"/>
    </source>
</evidence>
<accession>A0AAV2HCK9</accession>
<feature type="region of interest" description="Disordered" evidence="3">
    <location>
        <begin position="278"/>
        <end position="297"/>
    </location>
</feature>
<evidence type="ECO:0000256" key="2">
    <source>
        <dbReference type="ARBA" id="ARBA00022737"/>
    </source>
</evidence>
<feature type="domain" description="HP" evidence="4">
    <location>
        <begin position="318"/>
        <end position="381"/>
    </location>
</feature>
<keyword evidence="6" id="KW-1185">Reference proteome</keyword>
<comment type="caution">
    <text evidence="5">The sequence shown here is derived from an EMBL/GenBank/DDBJ whole genome shotgun (WGS) entry which is preliminary data.</text>
</comment>
<dbReference type="SUPFAM" id="SSF55753">
    <property type="entry name" value="Actin depolymerizing proteins"/>
    <property type="match status" value="2"/>
</dbReference>
<dbReference type="InterPro" id="IPR003128">
    <property type="entry name" value="Villin_headpiece"/>
</dbReference>
<dbReference type="SUPFAM" id="SSF47050">
    <property type="entry name" value="VHP, Villin headpiece domain"/>
    <property type="match status" value="1"/>
</dbReference>
<dbReference type="GO" id="GO:0015629">
    <property type="term" value="C:actin cytoskeleton"/>
    <property type="evidence" value="ECO:0007669"/>
    <property type="project" value="TreeGrafter"/>
</dbReference>
<evidence type="ECO:0000313" key="6">
    <source>
        <dbReference type="Proteomes" id="UP001497497"/>
    </source>
</evidence>
<dbReference type="GO" id="GO:0051014">
    <property type="term" value="P:actin filament severing"/>
    <property type="evidence" value="ECO:0007669"/>
    <property type="project" value="TreeGrafter"/>
</dbReference>
<dbReference type="GO" id="GO:0005546">
    <property type="term" value="F:phosphatidylinositol-4,5-bisphosphate binding"/>
    <property type="evidence" value="ECO:0007669"/>
    <property type="project" value="TreeGrafter"/>
</dbReference>
<dbReference type="SMART" id="SM00153">
    <property type="entry name" value="VHP"/>
    <property type="match status" value="1"/>
</dbReference>
<dbReference type="Gene3D" id="1.10.950.10">
    <property type="entry name" value="Villin headpiece domain"/>
    <property type="match status" value="1"/>
</dbReference>
<reference evidence="5 6" key="1">
    <citation type="submission" date="2024-04" db="EMBL/GenBank/DDBJ databases">
        <authorList>
            <consortium name="Genoscope - CEA"/>
            <person name="William W."/>
        </authorList>
    </citation>
    <scope>NUCLEOTIDE SEQUENCE [LARGE SCALE GENOMIC DNA]</scope>
</reference>
<protein>
    <recommendedName>
        <fullName evidence="4">HP domain-containing protein</fullName>
    </recommendedName>
</protein>
<dbReference type="Proteomes" id="UP001497497">
    <property type="component" value="Unassembled WGS sequence"/>
</dbReference>
<dbReference type="InterPro" id="IPR036886">
    <property type="entry name" value="Villin_headpiece_dom_sf"/>
</dbReference>
<evidence type="ECO:0000256" key="3">
    <source>
        <dbReference type="SAM" id="MobiDB-lite"/>
    </source>
</evidence>
<dbReference type="GO" id="GO:0051015">
    <property type="term" value="F:actin filament binding"/>
    <property type="evidence" value="ECO:0007669"/>
    <property type="project" value="InterPro"/>
</dbReference>